<gene>
    <name evidence="2" type="ORF">B9G39_14820</name>
</gene>
<dbReference type="Proteomes" id="UP000257039">
    <property type="component" value="Unassembled WGS sequence"/>
</dbReference>
<keyword evidence="3" id="KW-1185">Reference proteome</keyword>
<reference evidence="2 3" key="1">
    <citation type="submission" date="2017-04" db="EMBL/GenBank/DDBJ databases">
        <title>Draft genome sequence of Zooshikella ganghwensis VG4 isolated from Red Sea sediments.</title>
        <authorList>
            <person name="Rehman Z."/>
            <person name="Alam I."/>
            <person name="Kamau A."/>
            <person name="Bajic V."/>
            <person name="Leiknes T."/>
        </authorList>
    </citation>
    <scope>NUCLEOTIDE SEQUENCE [LARGE SCALE GENOMIC DNA]</scope>
    <source>
        <strain evidence="2 3">VG4</strain>
    </source>
</reference>
<feature type="domain" description="DUF4180" evidence="1">
    <location>
        <begin position="13"/>
        <end position="109"/>
    </location>
</feature>
<dbReference type="InterPro" id="IPR025438">
    <property type="entry name" value="DUF4180"/>
</dbReference>
<comment type="caution">
    <text evidence="2">The sequence shown here is derived from an EMBL/GenBank/DDBJ whole genome shotgun (WGS) entry which is preliminary data.</text>
</comment>
<evidence type="ECO:0000313" key="3">
    <source>
        <dbReference type="Proteomes" id="UP000257039"/>
    </source>
</evidence>
<accession>A0A4P9VQG2</accession>
<protein>
    <submittedName>
        <fullName evidence="2">DUF4180 domain-containing protein</fullName>
    </submittedName>
</protein>
<proteinExistence type="predicted"/>
<dbReference type="EMBL" id="NDXW01000001">
    <property type="protein sequence ID" value="RDH44604.1"/>
    <property type="molecule type" value="Genomic_DNA"/>
</dbReference>
<evidence type="ECO:0000259" key="1">
    <source>
        <dbReference type="Pfam" id="PF13788"/>
    </source>
</evidence>
<name>A0A4P9VQG2_9GAMM</name>
<dbReference type="AlphaFoldDB" id="A0A4P9VQG2"/>
<organism evidence="2 3">
    <name type="scientific">Zooshikella ganghwensis</name>
    <dbReference type="NCBI Taxonomy" id="202772"/>
    <lineage>
        <taxon>Bacteria</taxon>
        <taxon>Pseudomonadati</taxon>
        <taxon>Pseudomonadota</taxon>
        <taxon>Gammaproteobacteria</taxon>
        <taxon>Oceanospirillales</taxon>
        <taxon>Zooshikellaceae</taxon>
        <taxon>Zooshikella</taxon>
    </lineage>
</organism>
<evidence type="ECO:0000313" key="2">
    <source>
        <dbReference type="EMBL" id="RDH44604.1"/>
    </source>
</evidence>
<sequence length="129" mass="14207">MDIEIIECGSSKIAKLSSETVINSVQSATDLMGNADYQGASKIIVSEASLGPLFFDLKTGIAGEILQKVSNYHKQLAIVGEFEKYNSNALKAFIIECNRGNHIFFMPDLCTGQNFQGVPKYRQVSISFY</sequence>
<dbReference type="Pfam" id="PF13788">
    <property type="entry name" value="DUF4180"/>
    <property type="match status" value="1"/>
</dbReference>
<dbReference type="RefSeq" id="WP_094787722.1">
    <property type="nucleotide sequence ID" value="NZ_NDXW01000001.1"/>
</dbReference>